<keyword evidence="2" id="KW-0804">Transcription</keyword>
<evidence type="ECO:0000256" key="1">
    <source>
        <dbReference type="ARBA" id="ARBA00023015"/>
    </source>
</evidence>
<evidence type="ECO:0000259" key="3">
    <source>
        <dbReference type="PROSITE" id="PS51076"/>
    </source>
</evidence>
<gene>
    <name evidence="4" type="ORF">Y1Q_0016705</name>
</gene>
<dbReference type="GO" id="GO:0071144">
    <property type="term" value="C:heteromeric SMAD protein complex"/>
    <property type="evidence" value="ECO:0007669"/>
    <property type="project" value="TreeGrafter"/>
</dbReference>
<dbReference type="PANTHER" id="PTHR13703:SF67">
    <property type="entry name" value="MOTHERS AGAINST DECAPENTAPLEGIC HOMOLOG"/>
    <property type="match status" value="1"/>
</dbReference>
<dbReference type="GO" id="GO:0009653">
    <property type="term" value="P:anatomical structure morphogenesis"/>
    <property type="evidence" value="ECO:0007669"/>
    <property type="project" value="TreeGrafter"/>
</dbReference>
<dbReference type="GO" id="GO:0030154">
    <property type="term" value="P:cell differentiation"/>
    <property type="evidence" value="ECO:0007669"/>
    <property type="project" value="TreeGrafter"/>
</dbReference>
<reference evidence="4 5" key="1">
    <citation type="journal article" date="2012" name="Genome Biol.">
        <title>Sequencing three crocodilian genomes to illuminate the evolution of archosaurs and amniotes.</title>
        <authorList>
            <person name="St John J.A."/>
            <person name="Braun E.L."/>
            <person name="Isberg S.R."/>
            <person name="Miles L.G."/>
            <person name="Chong A.Y."/>
            <person name="Gongora J."/>
            <person name="Dalzell P."/>
            <person name="Moran C."/>
            <person name="Bed'hom B."/>
            <person name="Abzhanov A."/>
            <person name="Burgess S.C."/>
            <person name="Cooksey A.M."/>
            <person name="Castoe T.A."/>
            <person name="Crawford N.G."/>
            <person name="Densmore L.D."/>
            <person name="Drew J.C."/>
            <person name="Edwards S.V."/>
            <person name="Faircloth B.C."/>
            <person name="Fujita M.K."/>
            <person name="Greenwold M.J."/>
            <person name="Hoffmann F.G."/>
            <person name="Howard J.M."/>
            <person name="Iguchi T."/>
            <person name="Janes D.E."/>
            <person name="Khan S.Y."/>
            <person name="Kohno S."/>
            <person name="de Koning A.J."/>
            <person name="Lance S.L."/>
            <person name="McCarthy F.M."/>
            <person name="McCormack J.E."/>
            <person name="Merchant M.E."/>
            <person name="Peterson D.G."/>
            <person name="Pollock D.D."/>
            <person name="Pourmand N."/>
            <person name="Raney B.J."/>
            <person name="Roessler K.A."/>
            <person name="Sanford J.R."/>
            <person name="Sawyer R.H."/>
            <person name="Schmidt C.J."/>
            <person name="Triplett E.W."/>
            <person name="Tuberville T.D."/>
            <person name="Venegas-Anaya M."/>
            <person name="Howard J.T."/>
            <person name="Jarvis E.D."/>
            <person name="Guillette L.J.Jr."/>
            <person name="Glenn T.C."/>
            <person name="Green R.E."/>
            <person name="Ray D.A."/>
        </authorList>
    </citation>
    <scope>NUCLEOTIDE SEQUENCE [LARGE SCALE GENOMIC DNA]</scope>
    <source>
        <strain evidence="4">KSC_2009_1</strain>
    </source>
</reference>
<comment type="caution">
    <text evidence="4">The sequence shown here is derived from an EMBL/GenBank/DDBJ whole genome shotgun (WGS) entry which is preliminary data.</text>
</comment>
<evidence type="ECO:0000313" key="4">
    <source>
        <dbReference type="EMBL" id="KYO35573.1"/>
    </source>
</evidence>
<dbReference type="InterPro" id="IPR008984">
    <property type="entry name" value="SMAD_FHA_dom_sf"/>
</dbReference>
<dbReference type="FunFam" id="2.60.200.10:FF:000004">
    <property type="entry name" value="Mothers against decapentaplegic homolog"/>
    <property type="match status" value="1"/>
</dbReference>
<name>A0A151NFJ8_ALLMI</name>
<dbReference type="OrthoDB" id="5946219at2759"/>
<organism evidence="4 5">
    <name type="scientific">Alligator mississippiensis</name>
    <name type="common">American alligator</name>
    <dbReference type="NCBI Taxonomy" id="8496"/>
    <lineage>
        <taxon>Eukaryota</taxon>
        <taxon>Metazoa</taxon>
        <taxon>Chordata</taxon>
        <taxon>Craniata</taxon>
        <taxon>Vertebrata</taxon>
        <taxon>Euteleostomi</taxon>
        <taxon>Archelosauria</taxon>
        <taxon>Archosauria</taxon>
        <taxon>Crocodylia</taxon>
        <taxon>Alligatoridae</taxon>
        <taxon>Alligatorinae</taxon>
        <taxon>Alligator</taxon>
    </lineage>
</organism>
<dbReference type="InterPro" id="IPR013790">
    <property type="entry name" value="Dwarfin"/>
</dbReference>
<dbReference type="Proteomes" id="UP000050525">
    <property type="component" value="Unassembled WGS sequence"/>
</dbReference>
<dbReference type="Gene3D" id="2.60.200.10">
    <property type="match status" value="1"/>
</dbReference>
<dbReference type="STRING" id="8496.A0A151NFJ8"/>
<dbReference type="eggNOG" id="KOG3701">
    <property type="taxonomic scope" value="Eukaryota"/>
</dbReference>
<dbReference type="InterPro" id="IPR001132">
    <property type="entry name" value="SMAD_dom_Dwarfin-type"/>
</dbReference>
<dbReference type="GO" id="GO:0070411">
    <property type="term" value="F:I-SMAD binding"/>
    <property type="evidence" value="ECO:0007669"/>
    <property type="project" value="TreeGrafter"/>
</dbReference>
<dbReference type="EMBL" id="AKHW03003166">
    <property type="protein sequence ID" value="KYO35573.1"/>
    <property type="molecule type" value="Genomic_DNA"/>
</dbReference>
<dbReference type="SUPFAM" id="SSF49879">
    <property type="entry name" value="SMAD/FHA domain"/>
    <property type="match status" value="1"/>
</dbReference>
<dbReference type="Pfam" id="PF03166">
    <property type="entry name" value="MH2"/>
    <property type="match status" value="1"/>
</dbReference>
<dbReference type="GO" id="GO:0060395">
    <property type="term" value="P:SMAD protein signal transduction"/>
    <property type="evidence" value="ECO:0007669"/>
    <property type="project" value="TreeGrafter"/>
</dbReference>
<protein>
    <submittedName>
        <fullName evidence="4">Mothers against decapentaplegic-like protein 6-like</fullName>
    </submittedName>
</protein>
<dbReference type="KEGG" id="amj:102567677"/>
<dbReference type="PANTHER" id="PTHR13703">
    <property type="entry name" value="SMAD"/>
    <property type="match status" value="1"/>
</dbReference>
<proteinExistence type="predicted"/>
<dbReference type="InterPro" id="IPR017855">
    <property type="entry name" value="SMAD-like_dom_sf"/>
</dbReference>
<keyword evidence="1" id="KW-0805">Transcription regulation</keyword>
<dbReference type="GO" id="GO:0006357">
    <property type="term" value="P:regulation of transcription by RNA polymerase II"/>
    <property type="evidence" value="ECO:0007669"/>
    <property type="project" value="TreeGrafter"/>
</dbReference>
<dbReference type="AlphaFoldDB" id="A0A151NFJ8"/>
<keyword evidence="5" id="KW-1185">Reference proteome</keyword>
<sequence>MPETPPPPYSKVSPFTPPWTEAWERSLSSCNTGSNQRDTSLVRPAAKDGHWCELAYWEHRTRVGRLYAVHGAAVDIFCELPQGSGFCLGQLSTAHRSVAVHRTRGKIGRGLRLSREPGGIWAYNRSEHPVFVHSPTLGPPGVRGQAVHKLLPGYSVKVFDYERVGAAAGGRALGDGPSDPHSVRISFAKGWGPCYSRQCITSCPCWLEILLDKPR</sequence>
<evidence type="ECO:0000313" key="5">
    <source>
        <dbReference type="Proteomes" id="UP000050525"/>
    </source>
</evidence>
<dbReference type="PROSITE" id="PS51076">
    <property type="entry name" value="MH2"/>
    <property type="match status" value="1"/>
</dbReference>
<accession>A0A151NFJ8</accession>
<feature type="domain" description="MH2" evidence="3">
    <location>
        <begin position="51"/>
        <end position="215"/>
    </location>
</feature>
<dbReference type="SMART" id="SM00524">
    <property type="entry name" value="DWB"/>
    <property type="match status" value="1"/>
</dbReference>
<evidence type="ECO:0000256" key="2">
    <source>
        <dbReference type="ARBA" id="ARBA00023163"/>
    </source>
</evidence>
<dbReference type="GO" id="GO:0140416">
    <property type="term" value="F:transcription regulator inhibitor activity"/>
    <property type="evidence" value="ECO:0007669"/>
    <property type="project" value="TreeGrafter"/>
</dbReference>